<reference evidence="2" key="1">
    <citation type="submission" date="2021-04" db="EMBL/GenBank/DDBJ databases">
        <authorList>
            <person name="Rodrigo-Torres L."/>
            <person name="Arahal R. D."/>
            <person name="Lucena T."/>
        </authorList>
    </citation>
    <scope>NUCLEOTIDE SEQUENCE</scope>
    <source>
        <strain evidence="2">AS29M-1</strain>
    </source>
</reference>
<feature type="transmembrane region" description="Helical" evidence="1">
    <location>
        <begin position="76"/>
        <end position="95"/>
    </location>
</feature>
<feature type="transmembrane region" description="Helical" evidence="1">
    <location>
        <begin position="53"/>
        <end position="70"/>
    </location>
</feature>
<evidence type="ECO:0000256" key="1">
    <source>
        <dbReference type="SAM" id="Phobius"/>
    </source>
</evidence>
<keyword evidence="3" id="KW-1185">Reference proteome</keyword>
<evidence type="ECO:0000313" key="2">
    <source>
        <dbReference type="EMBL" id="CAG5084241.1"/>
    </source>
</evidence>
<organism evidence="2 3">
    <name type="scientific">Parvicella tangerina</name>
    <dbReference type="NCBI Taxonomy" id="2829795"/>
    <lineage>
        <taxon>Bacteria</taxon>
        <taxon>Pseudomonadati</taxon>
        <taxon>Bacteroidota</taxon>
        <taxon>Flavobacteriia</taxon>
        <taxon>Flavobacteriales</taxon>
        <taxon>Parvicellaceae</taxon>
        <taxon>Parvicella</taxon>
    </lineage>
</organism>
<feature type="transmembrane region" description="Helical" evidence="1">
    <location>
        <begin position="29"/>
        <end position="46"/>
    </location>
</feature>
<keyword evidence="1" id="KW-0472">Membrane</keyword>
<name>A0A916JPA3_9FLAO</name>
<feature type="transmembrane region" description="Helical" evidence="1">
    <location>
        <begin position="7"/>
        <end position="23"/>
    </location>
</feature>
<dbReference type="Proteomes" id="UP000683507">
    <property type="component" value="Chromosome"/>
</dbReference>
<dbReference type="KEGG" id="ptan:CRYO30217_02414"/>
<keyword evidence="1" id="KW-1133">Transmembrane helix</keyword>
<evidence type="ECO:0008006" key="4">
    <source>
        <dbReference type="Google" id="ProtNLM"/>
    </source>
</evidence>
<gene>
    <name evidence="2" type="ORF">CRYO30217_02414</name>
</gene>
<feature type="transmembrane region" description="Helical" evidence="1">
    <location>
        <begin position="146"/>
        <end position="168"/>
    </location>
</feature>
<sequence>MNPIIKYVIRVVLLILLQVIVLKNLELGVANWWVTPFVFIYLVIDFPVKFNPLYSMLLAGLLGFVIDVFYDTYGMHASAAIFMAFVRSYFIPMVLPRDGFDENSSATIRNLGWPKYLLYLFVMAFLYHLWFFMIEKFSFSSFPLRFSQALVSSLVAVAIMFLVQYLYVKEAKR</sequence>
<accession>A0A916JPA3</accession>
<keyword evidence="1" id="KW-0812">Transmembrane</keyword>
<evidence type="ECO:0000313" key="3">
    <source>
        <dbReference type="Proteomes" id="UP000683507"/>
    </source>
</evidence>
<dbReference type="RefSeq" id="WP_258542644.1">
    <property type="nucleotide sequence ID" value="NZ_OU015584.1"/>
</dbReference>
<dbReference type="AlphaFoldDB" id="A0A916JPA3"/>
<proteinExistence type="predicted"/>
<protein>
    <recommendedName>
        <fullName evidence="4">Rod shape-determining protein MreD</fullName>
    </recommendedName>
</protein>
<feature type="transmembrane region" description="Helical" evidence="1">
    <location>
        <begin position="116"/>
        <end position="134"/>
    </location>
</feature>
<dbReference type="EMBL" id="OU015584">
    <property type="protein sequence ID" value="CAG5084241.1"/>
    <property type="molecule type" value="Genomic_DNA"/>
</dbReference>